<dbReference type="PIRSF" id="PIRSF028744">
    <property type="entry name" value="Addict_mod_HI1419"/>
    <property type="match status" value="1"/>
</dbReference>
<keyword evidence="2" id="KW-1185">Reference proteome</keyword>
<dbReference type="PANTHER" id="PTHR41791:SF1">
    <property type="entry name" value="SSL7039 PROTEIN"/>
    <property type="match status" value="1"/>
</dbReference>
<dbReference type="PANTHER" id="PTHR41791">
    <property type="entry name" value="SSL7039 PROTEIN"/>
    <property type="match status" value="1"/>
</dbReference>
<evidence type="ECO:0008006" key="3">
    <source>
        <dbReference type="Google" id="ProtNLM"/>
    </source>
</evidence>
<organism evidence="1 2">
    <name type="scientific">Pseudidiomarina piscicola</name>
    <dbReference type="NCBI Taxonomy" id="2614830"/>
    <lineage>
        <taxon>Bacteria</taxon>
        <taxon>Pseudomonadati</taxon>
        <taxon>Pseudomonadota</taxon>
        <taxon>Gammaproteobacteria</taxon>
        <taxon>Alteromonadales</taxon>
        <taxon>Idiomarinaceae</taxon>
        <taxon>Pseudidiomarina</taxon>
    </lineage>
</organism>
<name>A0A6S6WJ44_9GAMM</name>
<evidence type="ECO:0000313" key="1">
    <source>
        <dbReference type="EMBL" id="CAB0149717.1"/>
    </source>
</evidence>
<dbReference type="AlphaFoldDB" id="A0A6S6WJ44"/>
<sequence>MKRIQSTSHFIQWLDRLKDLSGRARVQTRIQRLAMGNPGKFRNLKHGVSEMKVDVGPGYRIYFTERDQVLIILLCGGNKASQKHDIQLAYKLVKSLESDNDN</sequence>
<dbReference type="NCBIfam" id="TIGR02683">
    <property type="entry name" value="upstrm_HI1419"/>
    <property type="match status" value="1"/>
</dbReference>
<reference evidence="1 2" key="1">
    <citation type="submission" date="2020-02" db="EMBL/GenBank/DDBJ databases">
        <authorList>
            <person name="Rodrigo-Torres L."/>
            <person name="Arahal R. D."/>
            <person name="Lucena T."/>
        </authorList>
    </citation>
    <scope>NUCLEOTIDE SEQUENCE [LARGE SCALE GENOMIC DNA]</scope>
    <source>
        <strain evidence="1 2">CECT 9734</strain>
    </source>
</reference>
<dbReference type="RefSeq" id="WP_173919335.1">
    <property type="nucleotide sequence ID" value="NZ_CADCXY010000001.1"/>
</dbReference>
<dbReference type="EMBL" id="CADCXY010000001">
    <property type="protein sequence ID" value="CAB0149717.1"/>
    <property type="molecule type" value="Genomic_DNA"/>
</dbReference>
<proteinExistence type="predicted"/>
<dbReference type="InterPro" id="IPR014056">
    <property type="entry name" value="TypeIITA-like_toxin_pred"/>
</dbReference>
<accession>A0A6S6WJ44</accession>
<evidence type="ECO:0000313" key="2">
    <source>
        <dbReference type="Proteomes" id="UP000481517"/>
    </source>
</evidence>
<dbReference type="Proteomes" id="UP000481517">
    <property type="component" value="Unassembled WGS sequence"/>
</dbReference>
<protein>
    <recommendedName>
        <fullName evidence="3">Addiction module killer protein</fullName>
    </recommendedName>
</protein>
<gene>
    <name evidence="1" type="ORF">PSI9734_00290</name>
</gene>